<evidence type="ECO:0000256" key="6">
    <source>
        <dbReference type="SAM" id="MobiDB-lite"/>
    </source>
</evidence>
<dbReference type="Gene3D" id="2.10.70.10">
    <property type="entry name" value="Complement Module, domain 1"/>
    <property type="match status" value="13"/>
</dbReference>
<evidence type="ECO:0000256" key="2">
    <source>
        <dbReference type="ARBA" id="ARBA00022729"/>
    </source>
</evidence>
<feature type="compositionally biased region" description="Basic and acidic residues" evidence="6">
    <location>
        <begin position="1132"/>
        <end position="1153"/>
    </location>
</feature>
<comment type="caution">
    <text evidence="5">Lacks conserved residue(s) required for the propagation of feature annotation.</text>
</comment>
<dbReference type="CDD" id="cd00033">
    <property type="entry name" value="CCP"/>
    <property type="match status" value="10"/>
</dbReference>
<feature type="chain" id="PRO_5005321450" evidence="7">
    <location>
        <begin position="21"/>
        <end position="1672"/>
    </location>
</feature>
<evidence type="ECO:0000256" key="7">
    <source>
        <dbReference type="SAM" id="SignalP"/>
    </source>
</evidence>
<feature type="disulfide bond" evidence="5">
    <location>
        <begin position="1434"/>
        <end position="1461"/>
    </location>
</feature>
<feature type="domain" description="Sushi" evidence="9">
    <location>
        <begin position="579"/>
        <end position="650"/>
    </location>
</feature>
<feature type="region of interest" description="Disordered" evidence="6">
    <location>
        <begin position="862"/>
        <end position="910"/>
    </location>
</feature>
<dbReference type="GO" id="GO:0030414">
    <property type="term" value="F:peptidase inhibitor activity"/>
    <property type="evidence" value="ECO:0007669"/>
    <property type="project" value="InterPro"/>
</dbReference>
<evidence type="ECO:0000256" key="3">
    <source>
        <dbReference type="ARBA" id="ARBA00022737"/>
    </source>
</evidence>
<dbReference type="PROSITE" id="PS50923">
    <property type="entry name" value="SUSHI"/>
    <property type="match status" value="13"/>
</dbReference>
<dbReference type="InterPro" id="IPR007110">
    <property type="entry name" value="Ig-like_dom"/>
</dbReference>
<feature type="domain" description="Sushi" evidence="9">
    <location>
        <begin position="1464"/>
        <end position="1526"/>
    </location>
</feature>
<dbReference type="EMBL" id="CM002910">
    <property type="protein sequence ID" value="KMY91032.1"/>
    <property type="molecule type" value="Genomic_DNA"/>
</dbReference>
<proteinExistence type="predicted"/>
<dbReference type="InterPro" id="IPR036179">
    <property type="entry name" value="Ig-like_dom_sf"/>
</dbReference>
<accession>A0A0J9R434</accession>
<feature type="disulfide bond" evidence="5">
    <location>
        <begin position="147"/>
        <end position="174"/>
    </location>
</feature>
<dbReference type="SMART" id="SM00032">
    <property type="entry name" value="CCP"/>
    <property type="match status" value="17"/>
</dbReference>
<dbReference type="InterPro" id="IPR035976">
    <property type="entry name" value="Sushi/SCR/CCP_sf"/>
</dbReference>
<gene>
    <name evidence="11" type="primary">Dsim\GD21751</name>
    <name evidence="11" type="ORF">Dsimw501_GD21751</name>
</gene>
<evidence type="ECO:0000313" key="11">
    <source>
        <dbReference type="EMBL" id="KMY91032.1"/>
    </source>
</evidence>
<feature type="disulfide bond" evidence="5">
    <location>
        <begin position="1556"/>
        <end position="1583"/>
    </location>
</feature>
<name>A0A0J9R434_DROSI</name>
<dbReference type="InterPro" id="IPR013783">
    <property type="entry name" value="Ig-like_fold"/>
</dbReference>
<keyword evidence="1 5" id="KW-0768">Sushi</keyword>
<feature type="compositionally biased region" description="Acidic residues" evidence="6">
    <location>
        <begin position="38"/>
        <end position="57"/>
    </location>
</feature>
<feature type="domain" description="WAP" evidence="10">
    <location>
        <begin position="65"/>
        <end position="118"/>
    </location>
</feature>
<feature type="domain" description="Sushi" evidence="9">
    <location>
        <begin position="1585"/>
        <end position="1644"/>
    </location>
</feature>
<keyword evidence="3" id="KW-0677">Repeat</keyword>
<feature type="disulfide bond" evidence="5">
    <location>
        <begin position="1497"/>
        <end position="1524"/>
    </location>
</feature>
<dbReference type="Proteomes" id="UP000035880">
    <property type="component" value="Chromosome 2L"/>
</dbReference>
<feature type="domain" description="Sushi" evidence="9">
    <location>
        <begin position="112"/>
        <end position="176"/>
    </location>
</feature>
<evidence type="ECO:0000259" key="9">
    <source>
        <dbReference type="PROSITE" id="PS50923"/>
    </source>
</evidence>
<evidence type="ECO:0000259" key="8">
    <source>
        <dbReference type="PROSITE" id="PS50835"/>
    </source>
</evidence>
<dbReference type="SUPFAM" id="SSF48726">
    <property type="entry name" value="Immunoglobulin"/>
    <property type="match status" value="1"/>
</dbReference>
<dbReference type="Bgee" id="FBgn0193173">
    <property type="expression patterns" value="Expressed in adult organism and 3 other cell types or tissues"/>
</dbReference>
<feature type="domain" description="Sushi" evidence="9">
    <location>
        <begin position="1527"/>
        <end position="1583"/>
    </location>
</feature>
<feature type="domain" description="Sushi" evidence="9">
    <location>
        <begin position="1406"/>
        <end position="1463"/>
    </location>
</feature>
<feature type="disulfide bond" evidence="5">
    <location>
        <begin position="1025"/>
        <end position="1052"/>
    </location>
</feature>
<dbReference type="InterPro" id="IPR051277">
    <property type="entry name" value="SEZ6_CSMD_C4BPB_Regulators"/>
</dbReference>
<feature type="domain" description="Sushi" evidence="9">
    <location>
        <begin position="978"/>
        <end position="1054"/>
    </location>
</feature>
<feature type="region of interest" description="Disordered" evidence="6">
    <location>
        <begin position="26"/>
        <end position="75"/>
    </location>
</feature>
<feature type="disulfide bond" evidence="5">
    <location>
        <begin position="1615"/>
        <end position="1642"/>
    </location>
</feature>
<organism evidence="11">
    <name type="scientific">Drosophila simulans</name>
    <name type="common">Fruit fly</name>
    <dbReference type="NCBI Taxonomy" id="7240"/>
    <lineage>
        <taxon>Eukaryota</taxon>
        <taxon>Metazoa</taxon>
        <taxon>Ecdysozoa</taxon>
        <taxon>Arthropoda</taxon>
        <taxon>Hexapoda</taxon>
        <taxon>Insecta</taxon>
        <taxon>Pterygota</taxon>
        <taxon>Neoptera</taxon>
        <taxon>Endopterygota</taxon>
        <taxon>Diptera</taxon>
        <taxon>Brachycera</taxon>
        <taxon>Muscomorpha</taxon>
        <taxon>Ephydroidea</taxon>
        <taxon>Drosophilidae</taxon>
        <taxon>Drosophila</taxon>
        <taxon>Sophophora</taxon>
    </lineage>
</organism>
<protein>
    <submittedName>
        <fullName evidence="11">Uncharacterized protein, isoform C</fullName>
    </submittedName>
</protein>
<feature type="domain" description="Sushi" evidence="9">
    <location>
        <begin position="363"/>
        <end position="422"/>
    </location>
</feature>
<dbReference type="PROSITE" id="PS51390">
    <property type="entry name" value="WAP"/>
    <property type="match status" value="1"/>
</dbReference>
<evidence type="ECO:0000259" key="10">
    <source>
        <dbReference type="PROSITE" id="PS51390"/>
    </source>
</evidence>
<dbReference type="OrthoDB" id="5804959at2759"/>
<sequence length="1672" mass="183167">MNRLLLQCLVTTILVYKVISVPTSTMSTSIQTTSEIPQQDDDDDDWDEDDDSLESDDDGRVYKNPRNSPSTECPRDEEQATLLGQKCLRKCSSDEDCKSKKKKCLCDGVCGNSCIKPDRECPELAQPSLGQVTVAGRHFGARASYACPHGYHVVGLQSRLCQADGNWAGAEPACKQNIYCLKPPQIEHARNSALPEQETFDLDSTVQYHCHTGYVTNGFPRAKCLAIDNLASWYGPDIQCEPRSCGQPPDPAYGWHAGECYTYGCKITYNCGTGYELVGKHERYCQSDGSWTPKELPTCVLVTSVVCPTPENPKNGKATYTTLAYNSVVSYECRYGYTLVGESSSRCGADRKWSGTLPTCKEINCGHPGVLYNGWIENIEAGTGLGASIIFRCQPEMMINGLGSSVCQIDGRWRNALPECLAPCVVPTISQGNVYPIEITTDENGTTIVHPPTTTTQSPTQTQSIGGVEKVKHGTALEVKCDENYEFPVSLLSPPTCNNGTWSIIPRCVPARCKSMPRPPKHGMVMAPKTEHGMKARFKCKDGFKLVSPEGKDVTDPHDYVLTCSFGNWTGETPKCDEVFCSFPGYIPNGKVLLVGNMGLYDYRPYVKKIVNNKQIMYDCDKGYVLEVGPPGATCVGGKWRPLDLPQCLLGQHPRLRWNRRRRRSLQIRQLRSMYLLQRQRQLQRQLIDNQNYIKAIADPVEPSVHRIKRSASPHPNSQPYASDVDLAYSKYYQKIKERYQRYVRKMLGRDRIYQRLHAQDAVGRVGNNMNTHDGGQVTMRGKSNFREFENGNNYLGSGGIGSGGVVGSGVVALPNINQASRNHMVQVHRTPKDELLSNGSPPIASRSLHLNATRSYIDQLKSQIVRRRRRRSSSIGQSPPPSGATIPDAEVDISDGGEGGKGGGGKRLRGPCEDLEWDSFANVTTVRPGKVPGRNAVGIMLHLECNAGFKLNIKGENATARCIRGIWKPETPKCLSAPCLVPAVEHGQYYKVEPHTKQLSDKPSLTPLSTYEEIQSNEFITLECEDGFNIQGSAQLRCAHGSWSVNAFSECTSVPCTLPNIPGVIYDGGYRAGLTIGHGSSVSVRCELSTNANPIEMSCHKGILTPPSIPCESGLRKSREELEHATPTPHPKVEHNELDNDHDHHDNGTDEHDDMKMCGPPMLTDGALVYKNADHPELDGAYESGTEIFFNCIPNAAGDRQTWRIICDNGLWIGRSYNCENGTCVFRNNEANVVSFYNDLEIREDVVDFPPGATIISRCMDIGKFSFMGSHERTCIHSEWTNTKPVCSGLNQENDYAMEKAPTILFRHQNGPIAQSNDGKLIVYPGTTLHMECLWMRRFGNPKWNVSHTHKNYTEGWVTEADEGRDSTLEYRLSIVDAASDDSGFYSCMTPARHEHTVEVVVRAINCPEIPMRRGLIVNTNDTKLSTRALLSCANGNSLIGASELFCLPSGNWSAPLPVCESVECGDIPLGMGSNASSPRVSVLSREVGGRAAFSCSSGYGLRGPSEAICNPTGEWSAPLPTCVEVQCDNPGAPQNGYAQGSAPYRAGDVVQFNCNPEYMMQGQPIIACQDNARWSGGLPKCVQACSYPGTVISGRMSSVKFYYAIGESITFTCDAGLDLRGSKVLKCLKNGKWSSAIPTCVTNEGPVGGGGGGGGSGSVATNKHLATTMG</sequence>
<feature type="domain" description="Sushi" evidence="9">
    <location>
        <begin position="178"/>
        <end position="242"/>
    </location>
</feature>
<dbReference type="PANTHER" id="PTHR45656">
    <property type="entry name" value="PROTEIN CBR-CLEC-78"/>
    <property type="match status" value="1"/>
</dbReference>
<dbReference type="PANTHER" id="PTHR45656:SF4">
    <property type="entry name" value="PROTEIN CBR-CLEC-78"/>
    <property type="match status" value="1"/>
</dbReference>
<feature type="domain" description="Sushi" evidence="9">
    <location>
        <begin position="243"/>
        <end position="301"/>
    </location>
</feature>
<dbReference type="FunFam" id="2.10.70.10:FF:000014">
    <property type="entry name" value="Membrane cofactor protein"/>
    <property type="match status" value="1"/>
</dbReference>
<dbReference type="PROSITE" id="PS50835">
    <property type="entry name" value="IG_LIKE"/>
    <property type="match status" value="1"/>
</dbReference>
<evidence type="ECO:0000256" key="5">
    <source>
        <dbReference type="PROSITE-ProRule" id="PRU00302"/>
    </source>
</evidence>
<evidence type="ECO:0000256" key="4">
    <source>
        <dbReference type="ARBA" id="ARBA00023157"/>
    </source>
</evidence>
<dbReference type="GO" id="GO:0043083">
    <property type="term" value="C:synaptic cleft"/>
    <property type="evidence" value="ECO:0007669"/>
    <property type="project" value="EnsemblMetazoa"/>
</dbReference>
<feature type="domain" description="Sushi" evidence="9">
    <location>
        <begin position="911"/>
        <end position="977"/>
    </location>
</feature>
<feature type="domain" description="Sushi" evidence="9">
    <location>
        <begin position="305"/>
        <end position="362"/>
    </location>
</feature>
<reference evidence="11" key="3">
    <citation type="submission" date="2015-04" db="EMBL/GenBank/DDBJ databases">
        <authorList>
            <consortium name="FlyBase"/>
        </authorList>
    </citation>
    <scope>NUCLEOTIDE SEQUENCE</scope>
    <source>
        <strain evidence="11">W501</strain>
    </source>
</reference>
<feature type="domain" description="Sushi" evidence="9">
    <location>
        <begin position="511"/>
        <end position="578"/>
    </location>
</feature>
<feature type="disulfide bond" evidence="5">
    <location>
        <begin position="333"/>
        <end position="360"/>
    </location>
</feature>
<keyword evidence="4 5" id="KW-1015">Disulfide bond</keyword>
<feature type="domain" description="Ig-like" evidence="8">
    <location>
        <begin position="1313"/>
        <end position="1400"/>
    </location>
</feature>
<dbReference type="Gene3D" id="2.60.40.10">
    <property type="entry name" value="Immunoglobulins"/>
    <property type="match status" value="1"/>
</dbReference>
<dbReference type="InterPro" id="IPR000436">
    <property type="entry name" value="Sushi_SCR_CCP_dom"/>
</dbReference>
<dbReference type="SUPFAM" id="SSF57535">
    <property type="entry name" value="Complement control module/SCR domain"/>
    <property type="match status" value="13"/>
</dbReference>
<dbReference type="InterPro" id="IPR008197">
    <property type="entry name" value="WAP_dom"/>
</dbReference>
<dbReference type="FunFam" id="2.10.70.10:FF:000086">
    <property type="entry name" value="Hig-anchoring scaffold protein, isoform A"/>
    <property type="match status" value="1"/>
</dbReference>
<evidence type="ECO:0000256" key="1">
    <source>
        <dbReference type="ARBA" id="ARBA00022659"/>
    </source>
</evidence>
<reference evidence="11" key="1">
    <citation type="journal article" date="2013" name="Genome Res.">
        <title>A second-generation assembly of the Drosophila simulans genome provides new insights into patterns of lineage-specific divergence.</title>
        <authorList>
            <person name="Hu T.T."/>
            <person name="Eisen M.B."/>
            <person name="Thornton K.R."/>
            <person name="Andolfatto P."/>
        </authorList>
    </citation>
    <scope>NUCLEOTIDE SEQUENCE [LARGE SCALE GENOMIC DNA]</scope>
    <source>
        <strain evidence="11">W501</strain>
    </source>
</reference>
<keyword evidence="2 7" id="KW-0732">Signal</keyword>
<feature type="region of interest" description="Disordered" evidence="6">
    <location>
        <begin position="1120"/>
        <end position="1153"/>
    </location>
</feature>
<dbReference type="Pfam" id="PF00084">
    <property type="entry name" value="Sushi"/>
    <property type="match status" value="11"/>
</dbReference>
<feature type="disulfide bond" evidence="5">
    <location>
        <begin position="393"/>
        <end position="420"/>
    </location>
</feature>
<feature type="signal peptide" evidence="7">
    <location>
        <begin position="1"/>
        <end position="20"/>
    </location>
</feature>
<reference evidence="11" key="2">
    <citation type="submission" date="2014-06" db="EMBL/GenBank/DDBJ databases">
        <authorList>
            <person name="Hu T."/>
            <person name="Eisen M.B."/>
            <person name="Thornton K.R."/>
            <person name="Andolfatto P."/>
        </authorList>
    </citation>
    <scope>NUCLEOTIDE SEQUENCE</scope>
    <source>
        <strain evidence="11">W501</strain>
    </source>
</reference>